<dbReference type="PANTHER" id="PTHR24193:SF121">
    <property type="entry name" value="ADA2A-CONTAINING COMPLEX COMPONENT 3, ISOFORM D"/>
    <property type="match status" value="1"/>
</dbReference>
<evidence type="ECO:0000256" key="2">
    <source>
        <dbReference type="ARBA" id="ARBA00023043"/>
    </source>
</evidence>
<feature type="repeat" description="ANK" evidence="3">
    <location>
        <begin position="1561"/>
        <end position="1590"/>
    </location>
</feature>
<dbReference type="RefSeq" id="XP_062700545.1">
    <property type="nucleotide sequence ID" value="XM_062844561.1"/>
</dbReference>
<reference evidence="6" key="1">
    <citation type="journal article" date="2015" name="Proc. Natl. Acad. Sci. U.S.A.">
        <title>Genome sequence of the Asian Tiger mosquito, Aedes albopictus, reveals insights into its biology, genetics, and evolution.</title>
        <authorList>
            <person name="Chen X.G."/>
            <person name="Jiang X."/>
            <person name="Gu J."/>
            <person name="Xu M."/>
            <person name="Wu Y."/>
            <person name="Deng Y."/>
            <person name="Zhang C."/>
            <person name="Bonizzoni M."/>
            <person name="Dermauw W."/>
            <person name="Vontas J."/>
            <person name="Armbruster P."/>
            <person name="Huang X."/>
            <person name="Yang Y."/>
            <person name="Zhang H."/>
            <person name="He W."/>
            <person name="Peng H."/>
            <person name="Liu Y."/>
            <person name="Wu K."/>
            <person name="Chen J."/>
            <person name="Lirakis M."/>
            <person name="Topalis P."/>
            <person name="Van Leeuwen T."/>
            <person name="Hall A.B."/>
            <person name="Jiang X."/>
            <person name="Thorpe C."/>
            <person name="Mueller R.L."/>
            <person name="Sun C."/>
            <person name="Waterhouse R.M."/>
            <person name="Yan G."/>
            <person name="Tu Z.J."/>
            <person name="Fang X."/>
            <person name="James A.A."/>
        </authorList>
    </citation>
    <scope>NUCLEOTIDE SEQUENCE [LARGE SCALE GENOMIC DNA]</scope>
    <source>
        <strain evidence="6">Foshan</strain>
    </source>
</reference>
<evidence type="ECO:0000313" key="5">
    <source>
        <dbReference type="EnsemblMetazoa" id="AALFPA23_007564.P10084"/>
    </source>
</evidence>
<evidence type="ECO:0000313" key="6">
    <source>
        <dbReference type="Proteomes" id="UP000069940"/>
    </source>
</evidence>
<feature type="repeat" description="ANK" evidence="3">
    <location>
        <begin position="1360"/>
        <end position="1392"/>
    </location>
</feature>
<feature type="repeat" description="ANK" evidence="3">
    <location>
        <begin position="1462"/>
        <end position="1491"/>
    </location>
</feature>
<evidence type="ECO:0000259" key="4">
    <source>
        <dbReference type="Pfam" id="PF05729"/>
    </source>
</evidence>
<dbReference type="Pfam" id="PF12796">
    <property type="entry name" value="Ank_2"/>
    <property type="match status" value="6"/>
</dbReference>
<keyword evidence="6" id="KW-1185">Reference proteome</keyword>
<dbReference type="Proteomes" id="UP000069940">
    <property type="component" value="Unassembled WGS sequence"/>
</dbReference>
<dbReference type="Pfam" id="PF05729">
    <property type="entry name" value="NACHT"/>
    <property type="match status" value="1"/>
</dbReference>
<evidence type="ECO:0000256" key="3">
    <source>
        <dbReference type="PROSITE-ProRule" id="PRU00023"/>
    </source>
</evidence>
<keyword evidence="2 3" id="KW-0040">ANK repeat</keyword>
<keyword evidence="1" id="KW-0677">Repeat</keyword>
<sequence length="1656" mass="191396">MASSMRDVIDPETVSLVAYESSIKSGTHGEVYQKQLALVLLLRLTREGKNFRLAYELTSADKFDDVVLYDKTAKQWIFLQSKHADGKESKIDLNGLLPKTNREKGDFSLYKYFYSYMLIRNRFKGKINLMLFTNKKLDEKLKTAEDCVTIKNRYIDEYLRFASDGATQKLLIPSESTIQSIVEYTNKDLYSLKDAIKQLFTKGIITDLLIKYKAYLKDVLKESGNYQIRFSETFDESLIFISELYKRLQSELHTFKPIGKPPELDIKGIGYNSTNLVSVDLKHLADAIENLFRNGIVSDYLKKYKDLLGLILTTTAHDQLAFKETFNNNVVSKAELCRMLKAELSDMDKVITLKQKLFDGRDLRTKHHSVLFYTEASDVREFFELLTLSVDQPDELEPFIIEELNLWMRMWVQPDVLGKLTEYHYKNAVKDLDDHFETTLKREQGNSKPYLNQQYVSQYCNKLRSRIVEFYPELNYMNQLYINRVLIFEKEDIDEPQYLKASQFDGCTTSVLSLNLEDFFSRFSLDDNITENELGMDDRVSLSNKTYEEMTDSEFAANLTLKFSQYQCLVLTADPGVGKTKLLQYLAFEHQKLNSGTVFLFYLNRLQDSKEGFGNEASLNILKCVLSDKNIMLIQKALENRSDDHITILFDGYDEIHKKNINNINRLLESLFTSKQIQIIISVRNHEKKTLQRFFKKHKINVGYFSLEAFSKENIIEFLTQSWKEKVESEVDFKFYSYSKFLVDKLYSLCRVPLMVEMISKIYKQRFEQFKATSMIDEQDEMSYLEKEFYEVEHIYEMFIENCLLVKIEDACHGIGKVDPNKHIFDGFYLDHQLLAIEFLDVGDLKFILKNPKYIKKRENIKKIHLNQSEKSILLNLVDGKFSFSHHSYAEYFVATFLWDDFINLKNIVKNVLSSFTGIRKFFIKIIEKNINLFVTKIAQKTSFDSKDVVFWACECNAVELLKYVLSKNFLFRPSKAKMLHIGIENGSDKVCSYLIDDCKVHPDVKYHSGLAPLHSAIKYGHTYLVPLLLRKGADLNIRNTEGWSALHYAVHHKQMAITIFLIDKGTDVNSITKNKWNALHIACNNGDADMTKMLIQKGARHDVTTNKGKTPIDLARAGGHTEVVIILFENLIEILNFNRKIGDDDFLYVYFLMYMLIRQYASLPIFSVDPNIAAWERLIKKLERLINDGEPNRKRFTVLHRAASEGLWFFVEYLFSKGANVNVVDTNKCTPLHFACQNGHEEVVELLLRENANIEALNGGNCTPLHFACRNGRKKIVELLLREKANIDALNDGNCTPLHFACKNGHDEIVELLLREKANIDALNYGNCTPFHFACQNGHDEIAKILLRENANIEALDDGNCTPLHFACKNGHKKIVELLLREKANIDALNDWDCTPLHFACKNGHDEIVELLLREKANIDALNDWDCTPLHFACKYGHKKIVELLLREKANIDALNDWDCTPLHFACKYGHKKIVELLLREKANIDALNDWDCTPLHFACKNGHDEIVELLLREKANIDALNNEKFTPLHFACKYGHKKIVELLLREKANIDALNDWDCTPLHFACENGHDEIAKILLRKKANIEALDGKNCTPLHFACKNGHKKIVELLLREKANIDALNDWDCTPLHFACKNGHDEIVELLLREKANIDSVED</sequence>
<feature type="repeat" description="ANK" evidence="3">
    <location>
        <begin position="1396"/>
        <end position="1425"/>
    </location>
</feature>
<feature type="repeat" description="ANK" evidence="3">
    <location>
        <begin position="1261"/>
        <end position="1293"/>
    </location>
</feature>
<accession>A0ABM1YBC7</accession>
<dbReference type="Pfam" id="PF00023">
    <property type="entry name" value="Ank"/>
    <property type="match status" value="3"/>
</dbReference>
<dbReference type="RefSeq" id="XP_062700543.1">
    <property type="nucleotide sequence ID" value="XM_062844559.1"/>
</dbReference>
<dbReference type="SUPFAM" id="SSF52540">
    <property type="entry name" value="P-loop containing nucleoside triphosphate hydrolases"/>
    <property type="match status" value="1"/>
</dbReference>
<feature type="repeat" description="ANK" evidence="3">
    <location>
        <begin position="1075"/>
        <end position="1107"/>
    </location>
</feature>
<feature type="repeat" description="ANK" evidence="3">
    <location>
        <begin position="1327"/>
        <end position="1359"/>
    </location>
</feature>
<dbReference type="RefSeq" id="XP_062700544.1">
    <property type="nucleotide sequence ID" value="XM_062844560.1"/>
</dbReference>
<feature type="repeat" description="ANK" evidence="3">
    <location>
        <begin position="1591"/>
        <end position="1623"/>
    </location>
</feature>
<feature type="repeat" description="ANK" evidence="3">
    <location>
        <begin position="1294"/>
        <end position="1326"/>
    </location>
</feature>
<feature type="repeat" description="ANK" evidence="3">
    <location>
        <begin position="1042"/>
        <end position="1074"/>
    </location>
</feature>
<dbReference type="InterPro" id="IPR027417">
    <property type="entry name" value="P-loop_NTPase"/>
</dbReference>
<dbReference type="SMART" id="SM00248">
    <property type="entry name" value="ANK"/>
    <property type="match status" value="19"/>
</dbReference>
<dbReference type="EnsemblMetazoa" id="AALFPA23_007564.R10083">
    <property type="protein sequence ID" value="AALFPA23_007564.P10083"/>
    <property type="gene ID" value="AALFPA23_007564"/>
</dbReference>
<feature type="repeat" description="ANK" evidence="3">
    <location>
        <begin position="1009"/>
        <end position="1041"/>
    </location>
</feature>
<feature type="repeat" description="ANK" evidence="3">
    <location>
        <begin position="1525"/>
        <end position="1557"/>
    </location>
</feature>
<feature type="repeat" description="ANK" evidence="3">
    <location>
        <begin position="1495"/>
        <end position="1524"/>
    </location>
</feature>
<dbReference type="PROSITE" id="PS50297">
    <property type="entry name" value="ANK_REP_REGION"/>
    <property type="match status" value="17"/>
</dbReference>
<dbReference type="RefSeq" id="XP_062700546.1">
    <property type="nucleotide sequence ID" value="XM_062844562.1"/>
</dbReference>
<name>A0ABM1YBC7_AEDAL</name>
<proteinExistence type="predicted"/>
<dbReference type="PANTHER" id="PTHR24193">
    <property type="entry name" value="ANKYRIN REPEAT PROTEIN"/>
    <property type="match status" value="1"/>
</dbReference>
<dbReference type="EnsemblMetazoa" id="AALFPA23_007564.R10081">
    <property type="protein sequence ID" value="AALFPA23_007564.P10081"/>
    <property type="gene ID" value="AALFPA23_007564"/>
</dbReference>
<feature type="repeat" description="ANK" evidence="3">
    <location>
        <begin position="1228"/>
        <end position="1260"/>
    </location>
</feature>
<feature type="domain" description="NACHT" evidence="4">
    <location>
        <begin position="570"/>
        <end position="721"/>
    </location>
</feature>
<protein>
    <recommendedName>
        <fullName evidence="4">NACHT domain-containing protein</fullName>
    </recommendedName>
</protein>
<dbReference type="Gene3D" id="1.25.40.20">
    <property type="entry name" value="Ankyrin repeat-containing domain"/>
    <property type="match status" value="8"/>
</dbReference>
<dbReference type="InterPro" id="IPR002110">
    <property type="entry name" value="Ankyrin_rpt"/>
</dbReference>
<dbReference type="EnsemblMetazoa" id="AALFPA23_007564.R10082">
    <property type="protein sequence ID" value="AALFPA23_007564.P10082"/>
    <property type="gene ID" value="AALFPA23_007564"/>
</dbReference>
<organism evidence="5 6">
    <name type="scientific">Aedes albopictus</name>
    <name type="common">Asian tiger mosquito</name>
    <name type="synonym">Stegomyia albopicta</name>
    <dbReference type="NCBI Taxonomy" id="7160"/>
    <lineage>
        <taxon>Eukaryota</taxon>
        <taxon>Metazoa</taxon>
        <taxon>Ecdysozoa</taxon>
        <taxon>Arthropoda</taxon>
        <taxon>Hexapoda</taxon>
        <taxon>Insecta</taxon>
        <taxon>Pterygota</taxon>
        <taxon>Neoptera</taxon>
        <taxon>Endopterygota</taxon>
        <taxon>Diptera</taxon>
        <taxon>Nematocera</taxon>
        <taxon>Culicoidea</taxon>
        <taxon>Culicidae</taxon>
        <taxon>Culicinae</taxon>
        <taxon>Aedini</taxon>
        <taxon>Aedes</taxon>
        <taxon>Stegomyia</taxon>
    </lineage>
</organism>
<dbReference type="InterPro" id="IPR007111">
    <property type="entry name" value="NACHT_NTPase"/>
</dbReference>
<dbReference type="GeneID" id="115256349"/>
<feature type="repeat" description="ANK" evidence="3">
    <location>
        <begin position="1195"/>
        <end position="1227"/>
    </location>
</feature>
<dbReference type="Gene3D" id="3.40.50.300">
    <property type="entry name" value="P-loop containing nucleotide triphosphate hydrolases"/>
    <property type="match status" value="1"/>
</dbReference>
<dbReference type="SUPFAM" id="SSF48403">
    <property type="entry name" value="Ankyrin repeat"/>
    <property type="match status" value="3"/>
</dbReference>
<reference evidence="5" key="2">
    <citation type="submission" date="2025-05" db="UniProtKB">
        <authorList>
            <consortium name="EnsemblMetazoa"/>
        </authorList>
    </citation>
    <scope>IDENTIFICATION</scope>
    <source>
        <strain evidence="5">Foshan</strain>
    </source>
</reference>
<dbReference type="PROSITE" id="PS50088">
    <property type="entry name" value="ANK_REPEAT"/>
    <property type="match status" value="17"/>
</dbReference>
<dbReference type="InterPro" id="IPR050663">
    <property type="entry name" value="Ankyrin-SOCS_Box"/>
</dbReference>
<evidence type="ECO:0000256" key="1">
    <source>
        <dbReference type="ARBA" id="ARBA00022737"/>
    </source>
</evidence>
<dbReference type="InterPro" id="IPR036770">
    <property type="entry name" value="Ankyrin_rpt-contain_sf"/>
</dbReference>
<feature type="repeat" description="ANK" evidence="3">
    <location>
        <begin position="1429"/>
        <end position="1458"/>
    </location>
</feature>
<dbReference type="EnsemblMetazoa" id="AALFPA23_007564.R10084">
    <property type="protein sequence ID" value="AALFPA23_007564.P10084"/>
    <property type="gene ID" value="AALFPA23_007564"/>
</dbReference>
<feature type="repeat" description="ANK" evidence="3">
    <location>
        <begin position="1627"/>
        <end position="1656"/>
    </location>
</feature>